<sequence length="312" mass="35108">MFRSATEQPRAPGRNVHVLVPTRPRAAAGRDDAWRETLPRSQSKAAVRWRRLVERHTSRTDSRGTTRIATVLRLSFVSPDKTMVLSPDLPTRDPLPTYLAPIPRVIEDLGLRFAWLVVAINLAGTAFGFWYYSPQLADTAVVMWPWVPDSPLATLFIALAIAAWKLGYEQPWLTSLAFFGNVILGLWTPFTLLAFADAYAYLHPLMYQFLFWSHLAMVVQAYVLHRITDFPVWGVAVAFVWYTSNLIVDYFIPIVGEPHHTFIPVARDEPMFLEADALGVIAAGEVTFTLLALFLALATRVKKCELARGRPG</sequence>
<dbReference type="PATRIC" id="fig|797304.7.peg.181"/>
<dbReference type="PANTHER" id="PTHR40042">
    <property type="entry name" value="HYPOTHETICAL MEMBRANE SPANNING PROTEIN"/>
    <property type="match status" value="1"/>
</dbReference>
<evidence type="ECO:0000313" key="2">
    <source>
        <dbReference type="EMBL" id="ELY73875.1"/>
    </source>
</evidence>
<keyword evidence="1" id="KW-0812">Transmembrane</keyword>
<keyword evidence="1" id="KW-1133">Transmembrane helix</keyword>
<feature type="transmembrane region" description="Helical" evidence="1">
    <location>
        <begin position="205"/>
        <end position="223"/>
    </location>
</feature>
<evidence type="ECO:0000256" key="1">
    <source>
        <dbReference type="SAM" id="Phobius"/>
    </source>
</evidence>
<feature type="transmembrane region" description="Helical" evidence="1">
    <location>
        <begin position="113"/>
        <end position="132"/>
    </location>
</feature>
<evidence type="ECO:0000313" key="3">
    <source>
        <dbReference type="Proteomes" id="UP000011613"/>
    </source>
</evidence>
<dbReference type="InterPro" id="IPR009845">
    <property type="entry name" value="DUF1405"/>
</dbReference>
<dbReference type="PANTHER" id="PTHR40042:SF1">
    <property type="entry name" value="DUF1405 DOMAIN-CONTAINING PROTEIN"/>
    <property type="match status" value="1"/>
</dbReference>
<feature type="transmembrane region" description="Helical" evidence="1">
    <location>
        <begin position="230"/>
        <end position="252"/>
    </location>
</feature>
<gene>
    <name evidence="2" type="ORF">C490_00905</name>
</gene>
<reference evidence="2 3" key="1">
    <citation type="journal article" date="2014" name="PLoS Genet.">
        <title>Phylogenetically driven sequencing of extremely halophilic archaea reveals strategies for static and dynamic osmo-response.</title>
        <authorList>
            <person name="Becker E.A."/>
            <person name="Seitzer P.M."/>
            <person name="Tritt A."/>
            <person name="Larsen D."/>
            <person name="Krusor M."/>
            <person name="Yao A.I."/>
            <person name="Wu D."/>
            <person name="Madern D."/>
            <person name="Eisen J.A."/>
            <person name="Darling A.E."/>
            <person name="Facciotti M.T."/>
        </authorList>
    </citation>
    <scope>NUCLEOTIDE SEQUENCE [LARGE SCALE GENOMIC DNA]</scope>
    <source>
        <strain evidence="2 3">SP2</strain>
    </source>
</reference>
<comment type="caution">
    <text evidence="2">The sequence shown here is derived from an EMBL/GenBank/DDBJ whole genome shotgun (WGS) entry which is preliminary data.</text>
</comment>
<keyword evidence="1" id="KW-0472">Membrane</keyword>
<organism evidence="2 3">
    <name type="scientific">Natronobacterium gregoryi (strain ATCC 43098 / DSM 3393 / CCM 3738 / CIP 104747 / IAM 13177 / JCM 8860 / NBRC 102187 / NCIMB 2189 / SP2)</name>
    <dbReference type="NCBI Taxonomy" id="797304"/>
    <lineage>
        <taxon>Archaea</taxon>
        <taxon>Methanobacteriati</taxon>
        <taxon>Methanobacteriota</taxon>
        <taxon>Stenosarchaea group</taxon>
        <taxon>Halobacteria</taxon>
        <taxon>Halobacteriales</taxon>
        <taxon>Natrialbaceae</taxon>
        <taxon>Natronobacterium</taxon>
    </lineage>
</organism>
<dbReference type="Proteomes" id="UP000011613">
    <property type="component" value="Unassembled WGS sequence"/>
</dbReference>
<accession>L9YIB7</accession>
<dbReference type="AlphaFoldDB" id="L9YIB7"/>
<feature type="transmembrane region" description="Helical" evidence="1">
    <location>
        <begin position="277"/>
        <end position="298"/>
    </location>
</feature>
<protein>
    <recommendedName>
        <fullName evidence="4">DUF1405 domain-containing protein</fullName>
    </recommendedName>
</protein>
<feature type="transmembrane region" description="Helical" evidence="1">
    <location>
        <begin position="144"/>
        <end position="164"/>
    </location>
</feature>
<name>L9YIB7_NATGS</name>
<dbReference type="Pfam" id="PF07187">
    <property type="entry name" value="DUF1405"/>
    <property type="match status" value="1"/>
</dbReference>
<proteinExistence type="predicted"/>
<evidence type="ECO:0008006" key="4">
    <source>
        <dbReference type="Google" id="ProtNLM"/>
    </source>
</evidence>
<feature type="transmembrane region" description="Helical" evidence="1">
    <location>
        <begin position="176"/>
        <end position="199"/>
    </location>
</feature>
<dbReference type="EMBL" id="AOIC01000008">
    <property type="protein sequence ID" value="ELY73875.1"/>
    <property type="molecule type" value="Genomic_DNA"/>
</dbReference>